<dbReference type="Pfam" id="PF23562">
    <property type="entry name" value="AMP-binding_C_3"/>
    <property type="match status" value="1"/>
</dbReference>
<evidence type="ECO:0000256" key="3">
    <source>
        <dbReference type="SAM" id="Phobius"/>
    </source>
</evidence>
<keyword evidence="3" id="KW-0812">Transmembrane</keyword>
<keyword evidence="2" id="KW-0067">ATP-binding</keyword>
<dbReference type="GO" id="GO:0016020">
    <property type="term" value="C:membrane"/>
    <property type="evidence" value="ECO:0007669"/>
    <property type="project" value="TreeGrafter"/>
</dbReference>
<dbReference type="InterPro" id="IPR042099">
    <property type="entry name" value="ANL_N_sf"/>
</dbReference>
<keyword evidence="5" id="KW-0436">Ligase</keyword>
<keyword evidence="6" id="KW-1185">Reference proteome</keyword>
<protein>
    <submittedName>
        <fullName evidence="5">Long-chain fatty acid--CoA ligase</fullName>
    </submittedName>
</protein>
<dbReference type="EMBL" id="JACEIQ010000007">
    <property type="protein sequence ID" value="MBA4494503.1"/>
    <property type="molecule type" value="Genomic_DNA"/>
</dbReference>
<sequence>MTPKNLVEMLYQTTQRFPEKRAIMWKEKGKYQSCTYRELWNTVLCFAEGLRQMGIGRGSKVAVFSENGPRWLISDFAILSLGAVTVPIYPTLAANQVSFILENADVELAIVQTPQMVKRLKGWPKQVRHIILLENKPVKHPIVVPFEQVVQDTVPNRKPAEWETLDPGDLATIVHTSGTTGNPKGVMLSHGNILSNIIGSLYYLPVTHHDLSLSFLPVSHIFERTCGHFTPMYAGGTIAYAENLTTVPQNILEVKPTLITSVPRLYEKIYGQIMQQIKSGSLLKLRMFNWALQAAKNRKAYTDKGYGTRVPFWTEIRYLIAQHLVFSKIISKLGGQLRLMVSGGAALDPKVSHFFSTIGLPILEGYGMTECSPVISTNPVTRYKPGTVGLPLPGTKVQLAEDGELMVKSLSVMMGYYKQPEETEKTLENGWLRTGDIADMDEDGFIRIIDRKKNILVLSTGKNVAPQPVENMLCSSPYISRAVLIGHRRKYVSALIVPDYDAILQTAHQRGWKAGDKDSLARAIETRQLIQEEIERLLVDFSPFEKPKKFAVLQDEFSIEKGELTPTLKVRLKEVEKNYASVIAELYEETAEEEVAAAATVPVKYHSSQMSAEIQNSLPSTSIDSSRKTKKKPPLWLNPQLWLGIILGILTGLFVRYFIF</sequence>
<dbReference type="GO" id="GO:0004467">
    <property type="term" value="F:long-chain fatty acid-CoA ligase activity"/>
    <property type="evidence" value="ECO:0007669"/>
    <property type="project" value="TreeGrafter"/>
</dbReference>
<dbReference type="RefSeq" id="WP_181751740.1">
    <property type="nucleotide sequence ID" value="NZ_JACEIQ010000007.1"/>
</dbReference>
<dbReference type="Pfam" id="PF00501">
    <property type="entry name" value="AMP-binding"/>
    <property type="match status" value="1"/>
</dbReference>
<dbReference type="Proteomes" id="UP000535491">
    <property type="component" value="Unassembled WGS sequence"/>
</dbReference>
<dbReference type="Gene3D" id="3.40.50.12780">
    <property type="entry name" value="N-terminal domain of ligase-like"/>
    <property type="match status" value="1"/>
</dbReference>
<organism evidence="5 6">
    <name type="scientific">Paenactinomyces guangxiensis</name>
    <dbReference type="NCBI Taxonomy" id="1490290"/>
    <lineage>
        <taxon>Bacteria</taxon>
        <taxon>Bacillati</taxon>
        <taxon>Bacillota</taxon>
        <taxon>Bacilli</taxon>
        <taxon>Bacillales</taxon>
        <taxon>Thermoactinomycetaceae</taxon>
        <taxon>Paenactinomyces</taxon>
    </lineage>
</organism>
<evidence type="ECO:0000313" key="6">
    <source>
        <dbReference type="Proteomes" id="UP000535491"/>
    </source>
</evidence>
<dbReference type="CDD" id="cd05907">
    <property type="entry name" value="VL_LC_FACS_like"/>
    <property type="match status" value="1"/>
</dbReference>
<accession>A0A7W1WR94</accession>
<proteinExistence type="predicted"/>
<dbReference type="InterPro" id="IPR020845">
    <property type="entry name" value="AMP-binding_CS"/>
</dbReference>
<evidence type="ECO:0000256" key="1">
    <source>
        <dbReference type="ARBA" id="ARBA00022741"/>
    </source>
</evidence>
<keyword evidence="1" id="KW-0547">Nucleotide-binding</keyword>
<dbReference type="SUPFAM" id="SSF56801">
    <property type="entry name" value="Acetyl-CoA synthetase-like"/>
    <property type="match status" value="1"/>
</dbReference>
<evidence type="ECO:0000256" key="2">
    <source>
        <dbReference type="ARBA" id="ARBA00022840"/>
    </source>
</evidence>
<reference evidence="5 6" key="1">
    <citation type="submission" date="2020-07" db="EMBL/GenBank/DDBJ databases">
        <authorList>
            <person name="Feng H."/>
        </authorList>
    </citation>
    <scope>NUCLEOTIDE SEQUENCE [LARGE SCALE GENOMIC DNA]</scope>
    <source>
        <strain evidence="6">s-10</strain>
    </source>
</reference>
<dbReference type="PROSITE" id="PS00455">
    <property type="entry name" value="AMP_BINDING"/>
    <property type="match status" value="1"/>
</dbReference>
<dbReference type="PANTHER" id="PTHR43272:SF33">
    <property type="entry name" value="AMP-BINDING DOMAIN-CONTAINING PROTEIN-RELATED"/>
    <property type="match status" value="1"/>
</dbReference>
<name>A0A7W1WR94_9BACL</name>
<dbReference type="InterPro" id="IPR000873">
    <property type="entry name" value="AMP-dep_synth/lig_dom"/>
</dbReference>
<gene>
    <name evidence="5" type="ORF">H1191_09305</name>
</gene>
<keyword evidence="3" id="KW-0472">Membrane</keyword>
<dbReference type="AlphaFoldDB" id="A0A7W1WR94"/>
<comment type="caution">
    <text evidence="5">The sequence shown here is derived from an EMBL/GenBank/DDBJ whole genome shotgun (WGS) entry which is preliminary data.</text>
</comment>
<feature type="domain" description="AMP-dependent synthetase/ligase" evidence="4">
    <location>
        <begin position="12"/>
        <end position="417"/>
    </location>
</feature>
<feature type="transmembrane region" description="Helical" evidence="3">
    <location>
        <begin position="641"/>
        <end position="659"/>
    </location>
</feature>
<dbReference type="GO" id="GO:0005524">
    <property type="term" value="F:ATP binding"/>
    <property type="evidence" value="ECO:0007669"/>
    <property type="project" value="UniProtKB-KW"/>
</dbReference>
<evidence type="ECO:0000259" key="4">
    <source>
        <dbReference type="Pfam" id="PF00501"/>
    </source>
</evidence>
<dbReference type="PANTHER" id="PTHR43272">
    <property type="entry name" value="LONG-CHAIN-FATTY-ACID--COA LIGASE"/>
    <property type="match status" value="1"/>
</dbReference>
<evidence type="ECO:0000313" key="5">
    <source>
        <dbReference type="EMBL" id="MBA4494503.1"/>
    </source>
</evidence>
<keyword evidence="3" id="KW-1133">Transmembrane helix</keyword>